<keyword evidence="4" id="KW-0396">Initiation factor</keyword>
<dbReference type="AlphaFoldDB" id="G7E232"/>
<dbReference type="GO" id="GO:0003743">
    <property type="term" value="F:translation initiation factor activity"/>
    <property type="evidence" value="ECO:0007669"/>
    <property type="project" value="TreeGrafter"/>
</dbReference>
<evidence type="ECO:0000313" key="13">
    <source>
        <dbReference type="EMBL" id="GAA96869.1"/>
    </source>
</evidence>
<dbReference type="Gene3D" id="1.25.40.180">
    <property type="match status" value="1"/>
</dbReference>
<dbReference type="InterPro" id="IPR003307">
    <property type="entry name" value="W2_domain"/>
</dbReference>
<dbReference type="SUPFAM" id="SSF53448">
    <property type="entry name" value="Nucleotide-diphospho-sugar transferases"/>
    <property type="match status" value="1"/>
</dbReference>
<dbReference type="InterPro" id="IPR030400">
    <property type="entry name" value="Sedolisin_dom"/>
</dbReference>
<evidence type="ECO:0000313" key="14">
    <source>
        <dbReference type="Proteomes" id="UP000009131"/>
    </source>
</evidence>
<dbReference type="Pfam" id="PF25084">
    <property type="entry name" value="LbH_EIF2B"/>
    <property type="match status" value="1"/>
</dbReference>
<gene>
    <name evidence="13" type="primary">Mo03542</name>
    <name evidence="13" type="ORF">E5Q_03542</name>
</gene>
<comment type="caution">
    <text evidence="13">The sequence shown here is derived from an EMBL/GenBank/DDBJ whole genome shotgun (WGS) entry which is preliminary data.</text>
</comment>
<dbReference type="InterPro" id="IPR044123">
    <property type="entry name" value="W2_eIF2B_epsilon"/>
</dbReference>
<dbReference type="CDD" id="cd11558">
    <property type="entry name" value="W2_eIF2B_epsilon"/>
    <property type="match status" value="1"/>
</dbReference>
<name>G7E232_MIXOS</name>
<dbReference type="Gene3D" id="2.160.10.10">
    <property type="entry name" value="Hexapeptide repeat proteins"/>
    <property type="match status" value="1"/>
</dbReference>
<dbReference type="GO" id="GO:0005085">
    <property type="term" value="F:guanyl-nucleotide exchange factor activity"/>
    <property type="evidence" value="ECO:0007669"/>
    <property type="project" value="InterPro"/>
</dbReference>
<dbReference type="Proteomes" id="UP000009131">
    <property type="component" value="Unassembled WGS sequence"/>
</dbReference>
<feature type="domain" description="W2" evidence="11">
    <location>
        <begin position="636"/>
        <end position="811"/>
    </location>
</feature>
<evidence type="ECO:0000256" key="10">
    <source>
        <dbReference type="SAM" id="MobiDB-lite"/>
    </source>
</evidence>
<organism evidence="13 14">
    <name type="scientific">Mixia osmundae (strain CBS 9802 / IAM 14324 / JCM 22182 / KY 12970)</name>
    <dbReference type="NCBI Taxonomy" id="764103"/>
    <lineage>
        <taxon>Eukaryota</taxon>
        <taxon>Fungi</taxon>
        <taxon>Dikarya</taxon>
        <taxon>Basidiomycota</taxon>
        <taxon>Pucciniomycotina</taxon>
        <taxon>Mixiomycetes</taxon>
        <taxon>Mixiales</taxon>
        <taxon>Mixiaceae</taxon>
        <taxon>Mixia</taxon>
    </lineage>
</organism>
<comment type="similarity">
    <text evidence="2">Belongs to the eIF-2B gamma/epsilon subunits family.</text>
</comment>
<keyword evidence="5" id="KW-0648">Protein biosynthesis</keyword>
<accession>G7E232</accession>
<proteinExistence type="inferred from homology"/>
<dbReference type="SUPFAM" id="SSF51161">
    <property type="entry name" value="Trimeric LpxA-like enzymes"/>
    <property type="match status" value="1"/>
</dbReference>
<feature type="region of interest" description="Disordered" evidence="10">
    <location>
        <begin position="1"/>
        <end position="34"/>
    </location>
</feature>
<dbReference type="SUPFAM" id="SSF52743">
    <property type="entry name" value="Subtilisin-like"/>
    <property type="match status" value="1"/>
</dbReference>
<keyword evidence="3" id="KW-0963">Cytoplasm</keyword>
<dbReference type="GO" id="GO:0006508">
    <property type="term" value="P:proteolysis"/>
    <property type="evidence" value="ECO:0007669"/>
    <property type="project" value="InterPro"/>
</dbReference>
<dbReference type="Pfam" id="PF02020">
    <property type="entry name" value="W2"/>
    <property type="match status" value="1"/>
</dbReference>
<dbReference type="EMBL" id="BABT02000108">
    <property type="protein sequence ID" value="GAA96869.1"/>
    <property type="molecule type" value="Genomic_DNA"/>
</dbReference>
<evidence type="ECO:0000256" key="9">
    <source>
        <dbReference type="PROSITE-ProRule" id="PRU01032"/>
    </source>
</evidence>
<dbReference type="OrthoDB" id="424572at2759"/>
<dbReference type="GO" id="GO:0031369">
    <property type="term" value="F:translation initiation factor binding"/>
    <property type="evidence" value="ECO:0007669"/>
    <property type="project" value="InterPro"/>
</dbReference>
<dbReference type="FunCoup" id="G7E232">
    <property type="interactions" value="641"/>
</dbReference>
<sequence length="990" mass="106408">MGKRASEGKASGKAKTPTQPSGKAAAALKAKAAQEDTQQREVLQALVVAELFPSAGREHAWGPIISQAQEDDFGSDGETEQAIASTSQGERPFCLLPFLNRPLLAWSLESLSSSGFEKATVLVNSEHHDAVLAWLRTTSYYERSTSQAQDESDDADLTTTFAGEAGGMVVILQKTQNATTLGELMREVDGAVTLESDFLLLNVGYIGNIHLGHVLQEFSKKRRSNPSLVMESVVSDACLTRPKDATLYAVSDQGLVLHYDSQPLYPINRRLQFPAHLMSADPAGIDLRIRTDLEWTGIELCTAEVPPLYTENFDYATRADFINGIITSDILGKQIGCLVVDDASQAPMNDPAPILHAGQARIRQSAIRIEDTHSYDVASRAMLARCFYPSCPDEIYPLQRLSEAGDRYEEQYELRRSNVYLSREGHQLARTAQIGPIALIGPECLLESSSIVSQSVLGRRCRIGAESSVQGSYLFDGCQIAEGCVIRDSILGVGCVVLAGSIIEHGSLIGPGSVIGRKARLTGHRIAAQRWAEFDLNPTSDDIDLLGKGATAFIWPSEEVIQQVSAEEEEDEDLLDVRNLRISKLGVQDIDDLDCDSSASSLSRSSSSDSLDALSVTSNAADGPRIGNIASLDPTAAAQSAFASECTQTLQRAYAENLKPSDTALELTTLRMASNVTLGRVRQVAVPFICSQSTPPASVSTSAAIRQHLTLYFDRWSQVVTSITGPQTEEQVDTLLLLQKFCIESVQHARYFSVLLQIFYDDDIVTEAAIGRWTEGARFASVGGEAGDRTRQIGQAYAAALAEAEEETDSKQVTDARRSSTRLRTALARWASGGGISDIFHRPSHQASEVAAYLSGPGVQVPSSIRFNHTNLGYPDVSGQGTGSATWALGGAYTFGGTSSAVPTLAGLIALLNDALEAEGRPSMGFLNPWQYHHANVCRDMKVGKSYGCGKDGNAASLDAVPGFDLASGLGTVDFPALLAEGLKTGPRKA</sequence>
<evidence type="ECO:0000256" key="3">
    <source>
        <dbReference type="ARBA" id="ARBA00022490"/>
    </source>
</evidence>
<comment type="caution">
    <text evidence="9">Lacks conserved residue(s) required for the propagation of feature annotation.</text>
</comment>
<feature type="domain" description="Peptidase S53" evidence="12">
    <location>
        <begin position="601"/>
        <end position="985"/>
    </location>
</feature>
<keyword evidence="14" id="KW-1185">Reference proteome</keyword>
<comment type="subcellular location">
    <subcellularLocation>
        <location evidence="1">Cytoplasm</location>
        <location evidence="1">Cytosol</location>
    </subcellularLocation>
</comment>
<dbReference type="GO" id="GO:0004252">
    <property type="term" value="F:serine-type endopeptidase activity"/>
    <property type="evidence" value="ECO:0007669"/>
    <property type="project" value="InterPro"/>
</dbReference>
<dbReference type="InterPro" id="IPR056764">
    <property type="entry name" value="LbH_EIF2B3/5"/>
</dbReference>
<evidence type="ECO:0000256" key="5">
    <source>
        <dbReference type="ARBA" id="ARBA00022917"/>
    </source>
</evidence>
<dbReference type="PANTHER" id="PTHR45887:SF1">
    <property type="entry name" value="TRANSLATION INITIATION FACTOR EIF-2B SUBUNIT EPSILON"/>
    <property type="match status" value="1"/>
</dbReference>
<dbReference type="Gene3D" id="3.40.50.200">
    <property type="entry name" value="Peptidase S8/S53 domain"/>
    <property type="match status" value="1"/>
</dbReference>
<dbReference type="PANTHER" id="PTHR45887">
    <property type="entry name" value="TRANSLATION INITIATION FACTOR EIF-2B SUBUNIT EPSILON"/>
    <property type="match status" value="1"/>
</dbReference>
<dbReference type="InterPro" id="IPR029044">
    <property type="entry name" value="Nucleotide-diphossugar_trans"/>
</dbReference>
<dbReference type="HOGENOM" id="CLU_301695_0_0_1"/>
<evidence type="ECO:0000256" key="4">
    <source>
        <dbReference type="ARBA" id="ARBA00022540"/>
    </source>
</evidence>
<dbReference type="InterPro" id="IPR051956">
    <property type="entry name" value="eIF2B_epsilon"/>
</dbReference>
<dbReference type="eggNOG" id="KOG1461">
    <property type="taxonomic scope" value="Eukaryota"/>
</dbReference>
<evidence type="ECO:0000256" key="7">
    <source>
        <dbReference type="ARBA" id="ARBA00044345"/>
    </source>
</evidence>
<evidence type="ECO:0000256" key="2">
    <source>
        <dbReference type="ARBA" id="ARBA00007878"/>
    </source>
</evidence>
<evidence type="ECO:0000256" key="8">
    <source>
        <dbReference type="ARBA" id="ARBA00046432"/>
    </source>
</evidence>
<reference evidence="13 14" key="1">
    <citation type="journal article" date="2011" name="J. Gen. Appl. Microbiol.">
        <title>Draft genome sequencing of the enigmatic basidiomycete Mixia osmundae.</title>
        <authorList>
            <person name="Nishida H."/>
            <person name="Nagatsuka Y."/>
            <person name="Sugiyama J."/>
        </authorList>
    </citation>
    <scope>NUCLEOTIDE SEQUENCE [LARGE SCALE GENOMIC DNA]</scope>
    <source>
        <strain evidence="14">CBS 9802 / IAM 14324 / JCM 22182 / KY 12970</strain>
    </source>
</reference>
<reference evidence="13 14" key="2">
    <citation type="journal article" date="2012" name="Open Biol.">
        <title>Characteristics of nucleosomes and linker DNA regions on the genome of the basidiomycete Mixia osmundae revealed by mono- and dinucleosome mapping.</title>
        <authorList>
            <person name="Nishida H."/>
            <person name="Kondo S."/>
            <person name="Matsumoto T."/>
            <person name="Suzuki Y."/>
            <person name="Yoshikawa H."/>
            <person name="Taylor T.D."/>
            <person name="Sugiyama J."/>
        </authorList>
    </citation>
    <scope>NUCLEOTIDE SEQUENCE [LARGE SCALE GENOMIC DNA]</scope>
    <source>
        <strain evidence="14">CBS 9802 / IAM 14324 / JCM 22182 / KY 12970</strain>
    </source>
</reference>
<dbReference type="STRING" id="764103.G7E232"/>
<dbReference type="PROSITE" id="PS51363">
    <property type="entry name" value="W2"/>
    <property type="match status" value="1"/>
</dbReference>
<dbReference type="SUPFAM" id="SSF48371">
    <property type="entry name" value="ARM repeat"/>
    <property type="match status" value="1"/>
</dbReference>
<dbReference type="GO" id="GO:0005851">
    <property type="term" value="C:eukaryotic translation initiation factor 2B complex"/>
    <property type="evidence" value="ECO:0007669"/>
    <property type="project" value="TreeGrafter"/>
</dbReference>
<dbReference type="PROSITE" id="PS51695">
    <property type="entry name" value="SEDOLISIN"/>
    <property type="match status" value="1"/>
</dbReference>
<evidence type="ECO:0000259" key="11">
    <source>
        <dbReference type="PROSITE" id="PS51363"/>
    </source>
</evidence>
<dbReference type="InParanoid" id="G7E232"/>
<dbReference type="InterPro" id="IPR016024">
    <property type="entry name" value="ARM-type_fold"/>
</dbReference>
<protein>
    <recommendedName>
        <fullName evidence="6">Translation initiation factor eIF2B subunit epsilon</fullName>
    </recommendedName>
    <alternativeName>
        <fullName evidence="7">eIF2B GDP-GTP exchange factor subunit epsilon</fullName>
    </alternativeName>
</protein>
<evidence type="ECO:0000256" key="6">
    <source>
        <dbReference type="ARBA" id="ARBA00044144"/>
    </source>
</evidence>
<dbReference type="InterPro" id="IPR011004">
    <property type="entry name" value="Trimer_LpxA-like_sf"/>
</dbReference>
<dbReference type="Gene3D" id="3.90.550.10">
    <property type="entry name" value="Spore Coat Polysaccharide Biosynthesis Protein SpsA, Chain A"/>
    <property type="match status" value="1"/>
</dbReference>
<dbReference type="InterPro" id="IPR036852">
    <property type="entry name" value="Peptidase_S8/S53_dom_sf"/>
</dbReference>
<evidence type="ECO:0000256" key="1">
    <source>
        <dbReference type="ARBA" id="ARBA00004514"/>
    </source>
</evidence>
<comment type="subunit">
    <text evidence="8">Component of the translation initiation factor 2B (eIF2B) complex which is a heterodecamer of two sets of five different subunits: alpha, beta, gamma, delta and epsilon. Subunits alpha, beta and delta comprise a regulatory subcomplex and subunits epsilon and gamma comprise a catalytic subcomplex. Within the complex, the hexameric regulatory complex resides at the center, with the two heterodimeric catalytic subcomplexes bound on opposite sides.</text>
</comment>
<evidence type="ECO:0000259" key="12">
    <source>
        <dbReference type="PROSITE" id="PS51695"/>
    </source>
</evidence>